<evidence type="ECO:0000313" key="3">
    <source>
        <dbReference type="EMBL" id="KAK5987020.1"/>
    </source>
</evidence>
<proteinExistence type="predicted"/>
<keyword evidence="2" id="KW-0677">Repeat</keyword>
<evidence type="ECO:0000256" key="2">
    <source>
        <dbReference type="ARBA" id="ARBA00022737"/>
    </source>
</evidence>
<dbReference type="InterPro" id="IPR001680">
    <property type="entry name" value="WD40_rpt"/>
</dbReference>
<dbReference type="SUPFAM" id="SSF50969">
    <property type="entry name" value="YVTN repeat-like/Quinoprotein amine dehydrogenase"/>
    <property type="match status" value="1"/>
</dbReference>
<protein>
    <recommendedName>
        <fullName evidence="5">Anaphase-promoting complex subunit 4 WD40 domain-containing protein</fullName>
    </recommendedName>
</protein>
<dbReference type="InterPro" id="IPR011044">
    <property type="entry name" value="Quino_amine_DH_bsu"/>
</dbReference>
<dbReference type="EMBL" id="JAVFKD010000016">
    <property type="protein sequence ID" value="KAK5987020.1"/>
    <property type="molecule type" value="Genomic_DNA"/>
</dbReference>
<evidence type="ECO:0008006" key="5">
    <source>
        <dbReference type="Google" id="ProtNLM"/>
    </source>
</evidence>
<name>A0ABR0S5D3_9HYPO</name>
<accession>A0ABR0S5D3</accession>
<organism evidence="3 4">
    <name type="scientific">Cladobotryum mycophilum</name>
    <dbReference type="NCBI Taxonomy" id="491253"/>
    <lineage>
        <taxon>Eukaryota</taxon>
        <taxon>Fungi</taxon>
        <taxon>Dikarya</taxon>
        <taxon>Ascomycota</taxon>
        <taxon>Pezizomycotina</taxon>
        <taxon>Sordariomycetes</taxon>
        <taxon>Hypocreomycetidae</taxon>
        <taxon>Hypocreales</taxon>
        <taxon>Hypocreaceae</taxon>
        <taxon>Cladobotryum</taxon>
    </lineage>
</organism>
<dbReference type="Pfam" id="PF00400">
    <property type="entry name" value="WD40"/>
    <property type="match status" value="1"/>
</dbReference>
<keyword evidence="4" id="KW-1185">Reference proteome</keyword>
<evidence type="ECO:0000313" key="4">
    <source>
        <dbReference type="Proteomes" id="UP001338125"/>
    </source>
</evidence>
<sequence length="265" mass="28798">MTWDNERGLRMIRRGHHLDQVAISPDGSWTATALDNATILVGESDNDDYLMIPTPTRLGPGTALSTVIGGLVGTFAENGKISSIALSSDSQLIYLAIGDSEEFGRQIIARDIRTGGCLSRIETPGRSKLVLSNDGHWPRSLAISPDNQWVATGGFNGVIKIFDTSRYAAESEDTDRTFGMRMNISADGNIAASVGEWGNLNLEIWSTANGECLKTIPAEKLKDIDVRTMDVSPNGKWIAIISKHRDEHEYAASIWAIFGDSIDTS</sequence>
<reference evidence="3 4" key="1">
    <citation type="submission" date="2024-01" db="EMBL/GenBank/DDBJ databases">
        <title>Complete genome of Cladobotryum mycophilum ATHUM6906.</title>
        <authorList>
            <person name="Christinaki A.C."/>
            <person name="Myridakis A.I."/>
            <person name="Kouvelis V.N."/>
        </authorList>
    </citation>
    <scope>NUCLEOTIDE SEQUENCE [LARGE SCALE GENOMIC DNA]</scope>
    <source>
        <strain evidence="3 4">ATHUM6906</strain>
    </source>
</reference>
<gene>
    <name evidence="3" type="ORF">PT974_11135</name>
</gene>
<dbReference type="SMART" id="SM00320">
    <property type="entry name" value="WD40"/>
    <property type="match status" value="2"/>
</dbReference>
<keyword evidence="1" id="KW-0853">WD repeat</keyword>
<comment type="caution">
    <text evidence="3">The sequence shown here is derived from an EMBL/GenBank/DDBJ whole genome shotgun (WGS) entry which is preliminary data.</text>
</comment>
<evidence type="ECO:0000256" key="1">
    <source>
        <dbReference type="ARBA" id="ARBA00022574"/>
    </source>
</evidence>
<dbReference type="InterPro" id="IPR015943">
    <property type="entry name" value="WD40/YVTN_repeat-like_dom_sf"/>
</dbReference>
<dbReference type="InterPro" id="IPR050349">
    <property type="entry name" value="WD_LIS1/nudF_dynein_reg"/>
</dbReference>
<dbReference type="PANTHER" id="PTHR44129">
    <property type="entry name" value="WD REPEAT-CONTAINING PROTEIN POP1"/>
    <property type="match status" value="1"/>
</dbReference>
<dbReference type="Proteomes" id="UP001338125">
    <property type="component" value="Unassembled WGS sequence"/>
</dbReference>
<dbReference type="Gene3D" id="2.130.10.10">
    <property type="entry name" value="YVTN repeat-like/Quinoprotein amine dehydrogenase"/>
    <property type="match status" value="2"/>
</dbReference>